<dbReference type="Proteomes" id="UP000753961">
    <property type="component" value="Unassembled WGS sequence"/>
</dbReference>
<dbReference type="InterPro" id="IPR013328">
    <property type="entry name" value="6PGD_dom2"/>
</dbReference>
<reference evidence="4" key="1">
    <citation type="submission" date="2021-06" db="EMBL/GenBank/DDBJ databases">
        <title>44 bacteria genomes isolated from Dapeng, Shenzhen.</title>
        <authorList>
            <person name="Zheng W."/>
            <person name="Yu S."/>
            <person name="Huang Y."/>
        </authorList>
    </citation>
    <scope>NUCLEOTIDE SEQUENCE</scope>
    <source>
        <strain evidence="4">DP5N28-2</strain>
    </source>
</reference>
<dbReference type="InterPro" id="IPR008927">
    <property type="entry name" value="6-PGluconate_DH-like_C_sf"/>
</dbReference>
<dbReference type="RefSeq" id="WP_222581813.1">
    <property type="nucleotide sequence ID" value="NZ_JAHVHU010000029.1"/>
</dbReference>
<sequence>MNTSSKFSKDQTILLAGHGRSLASIAACVVSSDPSLVIVTEHPSDVKITVNQHLTDLHQYAGKEKQTSFRITQDWPDDYSPTIAILTGYTELATLSPLIEKLERQSNNVIIAVATDHIPLHILQKITARPENIVVVNWAEPAHTTFFLEIVHNEVSNPDIIDQLKAMGMEQWAKDPYTVHAELGIRGRMNTAMLREALFLVEEGYANIEDIDRACRNDAGTYLPFSGHFQYMDLMGTYAYGVVMEKLNKELSNATVPPAFFTDVLQNNAPGMQGGKGFYDYSEKEVEVWEEKMRKFSFEIKKLMETYF</sequence>
<dbReference type="Gene3D" id="3.40.50.720">
    <property type="entry name" value="NAD(P)-binding Rossmann-like Domain"/>
    <property type="match status" value="1"/>
</dbReference>
<dbReference type="InterPro" id="IPR036291">
    <property type="entry name" value="NAD(P)-bd_dom_sf"/>
</dbReference>
<dbReference type="EMBL" id="JAHVHU010000029">
    <property type="protein sequence ID" value="MBY5960264.1"/>
    <property type="molecule type" value="Genomic_DNA"/>
</dbReference>
<comment type="caution">
    <text evidence="4">The sequence shown here is derived from an EMBL/GenBank/DDBJ whole genome shotgun (WGS) entry which is preliminary data.</text>
</comment>
<organism evidence="4 5">
    <name type="scientific">Membranihabitans marinus</name>
    <dbReference type="NCBI Taxonomy" id="1227546"/>
    <lineage>
        <taxon>Bacteria</taxon>
        <taxon>Pseudomonadati</taxon>
        <taxon>Bacteroidota</taxon>
        <taxon>Saprospiria</taxon>
        <taxon>Saprospirales</taxon>
        <taxon>Saprospiraceae</taxon>
        <taxon>Membranihabitans</taxon>
    </lineage>
</organism>
<dbReference type="InterPro" id="IPR006108">
    <property type="entry name" value="3HC_DH_C"/>
</dbReference>
<dbReference type="PANTHER" id="PTHR48075">
    <property type="entry name" value="3-HYDROXYACYL-COA DEHYDROGENASE FAMILY PROTEIN"/>
    <property type="match status" value="1"/>
</dbReference>
<feature type="domain" description="3-hydroxyacyl-CoA dehydrogenase C-terminal" evidence="2">
    <location>
        <begin position="188"/>
        <end position="281"/>
    </location>
</feature>
<evidence type="ECO:0000256" key="1">
    <source>
        <dbReference type="ARBA" id="ARBA00023002"/>
    </source>
</evidence>
<protein>
    <recommendedName>
        <fullName evidence="6">3-hydroxybutyryl-CoA dehydrogenase</fullName>
    </recommendedName>
</protein>
<dbReference type="GO" id="GO:0006631">
    <property type="term" value="P:fatty acid metabolic process"/>
    <property type="evidence" value="ECO:0007669"/>
    <property type="project" value="InterPro"/>
</dbReference>
<evidence type="ECO:0000259" key="2">
    <source>
        <dbReference type="Pfam" id="PF00725"/>
    </source>
</evidence>
<evidence type="ECO:0008006" key="6">
    <source>
        <dbReference type="Google" id="ProtNLM"/>
    </source>
</evidence>
<keyword evidence="1" id="KW-0560">Oxidoreductase</keyword>
<dbReference type="InterPro" id="IPR006176">
    <property type="entry name" value="3-OHacyl-CoA_DH_NAD-bd"/>
</dbReference>
<keyword evidence="5" id="KW-1185">Reference proteome</keyword>
<dbReference type="GO" id="GO:0016616">
    <property type="term" value="F:oxidoreductase activity, acting on the CH-OH group of donors, NAD or NADP as acceptor"/>
    <property type="evidence" value="ECO:0007669"/>
    <property type="project" value="InterPro"/>
</dbReference>
<feature type="domain" description="3-hydroxyacyl-CoA dehydrogenase NAD binding" evidence="3">
    <location>
        <begin position="98"/>
        <end position="178"/>
    </location>
</feature>
<accession>A0A953HQD0</accession>
<gene>
    <name evidence="4" type="ORF">KUV50_19085</name>
</gene>
<evidence type="ECO:0000259" key="3">
    <source>
        <dbReference type="Pfam" id="PF02737"/>
    </source>
</evidence>
<dbReference type="Pfam" id="PF00725">
    <property type="entry name" value="3HCDH"/>
    <property type="match status" value="1"/>
</dbReference>
<dbReference type="SUPFAM" id="SSF51735">
    <property type="entry name" value="NAD(P)-binding Rossmann-fold domains"/>
    <property type="match status" value="1"/>
</dbReference>
<dbReference type="Gene3D" id="1.10.1040.10">
    <property type="entry name" value="N-(1-d-carboxylethyl)-l-norvaline Dehydrogenase, domain 2"/>
    <property type="match status" value="1"/>
</dbReference>
<dbReference type="AlphaFoldDB" id="A0A953HQD0"/>
<dbReference type="SUPFAM" id="SSF48179">
    <property type="entry name" value="6-phosphogluconate dehydrogenase C-terminal domain-like"/>
    <property type="match status" value="1"/>
</dbReference>
<name>A0A953HQD0_9BACT</name>
<dbReference type="Pfam" id="PF02737">
    <property type="entry name" value="3HCDH_N"/>
    <property type="match status" value="1"/>
</dbReference>
<evidence type="ECO:0000313" key="5">
    <source>
        <dbReference type="Proteomes" id="UP000753961"/>
    </source>
</evidence>
<proteinExistence type="predicted"/>
<dbReference type="PANTHER" id="PTHR48075:SF5">
    <property type="entry name" value="3-HYDROXYBUTYRYL-COA DEHYDROGENASE"/>
    <property type="match status" value="1"/>
</dbReference>
<evidence type="ECO:0000313" key="4">
    <source>
        <dbReference type="EMBL" id="MBY5960264.1"/>
    </source>
</evidence>
<dbReference type="GO" id="GO:0070403">
    <property type="term" value="F:NAD+ binding"/>
    <property type="evidence" value="ECO:0007669"/>
    <property type="project" value="InterPro"/>
</dbReference>